<dbReference type="Pfam" id="PF01161">
    <property type="entry name" value="PBP"/>
    <property type="match status" value="1"/>
</dbReference>
<dbReference type="AlphaFoldDB" id="A0A401Z6B9"/>
<dbReference type="Gene3D" id="3.30.530.20">
    <property type="match status" value="1"/>
</dbReference>
<dbReference type="CDD" id="cd00865">
    <property type="entry name" value="PEBP_bact_arch"/>
    <property type="match status" value="1"/>
</dbReference>
<evidence type="ECO:0000256" key="1">
    <source>
        <dbReference type="ARBA" id="ARBA00007120"/>
    </source>
</evidence>
<sequence>MSTDNPFSRLSEAAPFTVTSTSVADGDPWAPAQLSGMFGMPGGKDLSPHLSWSGAPEGTKSFAVTIHDPDAPTGSGFWHWAVADIPADVTELAEGAGDDTGSGLPEGAFQLPNDARAPRFVGAAPPAGHGRHRYLVVVHALDVESIDVPVDGTPALLGFTMSTHTLGRATLTATARTPGEGEEIDPDEAVERVEVSRLVPASAEAVFAVLTDPRGHVDIDASGMLLDAEGGPVERPGDRFVVHMDREALGDFPLGKYDVEVVITKLVPNEEIAWTVEGRIRPHVRHVYGYRLEPTAEGGTLVTSYYDWSGLAEEWKRRLTFPVVPESALKATLGILERTVRRRAAA</sequence>
<dbReference type="SUPFAM" id="SSF49777">
    <property type="entry name" value="PEBP-like"/>
    <property type="match status" value="1"/>
</dbReference>
<evidence type="ECO:0000313" key="2">
    <source>
        <dbReference type="EMBL" id="GCE02383.1"/>
    </source>
</evidence>
<dbReference type="PANTHER" id="PTHR30289">
    <property type="entry name" value="UNCHARACTERIZED PROTEIN YBCL-RELATED"/>
    <property type="match status" value="1"/>
</dbReference>
<dbReference type="OrthoDB" id="9797506at2"/>
<dbReference type="SUPFAM" id="SSF55961">
    <property type="entry name" value="Bet v1-like"/>
    <property type="match status" value="1"/>
</dbReference>
<reference evidence="2 3" key="1">
    <citation type="submission" date="2018-12" db="EMBL/GenBank/DDBJ databases">
        <title>Draft genome sequence of Embleya hyalina NBRC 13850T.</title>
        <authorList>
            <person name="Komaki H."/>
            <person name="Hosoyama A."/>
            <person name="Kimura A."/>
            <person name="Ichikawa N."/>
            <person name="Tamura T."/>
        </authorList>
    </citation>
    <scope>NUCLEOTIDE SEQUENCE [LARGE SCALE GENOMIC DNA]</scope>
    <source>
        <strain evidence="2 3">NBRC 13850</strain>
    </source>
</reference>
<dbReference type="PANTHER" id="PTHR30289:SF1">
    <property type="entry name" value="PEBP (PHOSPHATIDYLETHANOLAMINE-BINDING PROTEIN) FAMILY PROTEIN"/>
    <property type="match status" value="1"/>
</dbReference>
<evidence type="ECO:0000313" key="3">
    <source>
        <dbReference type="Proteomes" id="UP000286931"/>
    </source>
</evidence>
<dbReference type="InterPro" id="IPR036610">
    <property type="entry name" value="PEBP-like_sf"/>
</dbReference>
<comment type="similarity">
    <text evidence="1">Belongs to the UPF0098 family.</text>
</comment>
<gene>
    <name evidence="2" type="ORF">EHYA_10160</name>
</gene>
<protein>
    <submittedName>
        <fullName evidence="2">Phospholipid-binding protein</fullName>
    </submittedName>
</protein>
<keyword evidence="3" id="KW-1185">Reference proteome</keyword>
<organism evidence="2 3">
    <name type="scientific">Embleya hyalina</name>
    <dbReference type="NCBI Taxonomy" id="516124"/>
    <lineage>
        <taxon>Bacteria</taxon>
        <taxon>Bacillati</taxon>
        <taxon>Actinomycetota</taxon>
        <taxon>Actinomycetes</taxon>
        <taxon>Kitasatosporales</taxon>
        <taxon>Streptomycetaceae</taxon>
        <taxon>Embleya</taxon>
    </lineage>
</organism>
<dbReference type="EMBL" id="BIFH01000063">
    <property type="protein sequence ID" value="GCE02383.1"/>
    <property type="molecule type" value="Genomic_DNA"/>
</dbReference>
<dbReference type="Pfam" id="PF10604">
    <property type="entry name" value="Polyketide_cyc2"/>
    <property type="match status" value="1"/>
</dbReference>
<dbReference type="NCBIfam" id="TIGR00481">
    <property type="entry name" value="YbhB/YbcL family Raf kinase inhibitor-like protein"/>
    <property type="match status" value="1"/>
</dbReference>
<dbReference type="InterPro" id="IPR005247">
    <property type="entry name" value="YbhB_YbcL/LppC-like"/>
</dbReference>
<dbReference type="Proteomes" id="UP000286931">
    <property type="component" value="Unassembled WGS sequence"/>
</dbReference>
<name>A0A401Z6B9_9ACTN</name>
<dbReference type="InterPro" id="IPR023393">
    <property type="entry name" value="START-like_dom_sf"/>
</dbReference>
<dbReference type="InterPro" id="IPR008914">
    <property type="entry name" value="PEBP"/>
</dbReference>
<dbReference type="InterPro" id="IPR019587">
    <property type="entry name" value="Polyketide_cyclase/dehydratase"/>
</dbReference>
<accession>A0A401Z6B9</accession>
<comment type="caution">
    <text evidence="2">The sequence shown here is derived from an EMBL/GenBank/DDBJ whole genome shotgun (WGS) entry which is preliminary data.</text>
</comment>
<dbReference type="Gene3D" id="3.90.280.10">
    <property type="entry name" value="PEBP-like"/>
    <property type="match status" value="1"/>
</dbReference>
<proteinExistence type="inferred from homology"/>